<sequence>MGCRPPQRGANGHCGETPIRRRMNPAQEGVRHAGEGQPDRSGRRRQRKTGKGGGSGGSGGSGETAARRRGDSPPRGRSGPAHRCGGDGGDGGAAVEYTRRKAPPLPASRCCGGPLHPSRRRPPARLRHRIGPRTTRTTTTTRACAALFAALPHPGIPTIPRSRRLLVSSRLVSRQRDATRPGAMDFVQLRQQVENACQLAQRPQTRQQGEQVLLQLREFPQALELCRYCLETNDEPVVQFHLAKTILFVGVRDLPRMKGEAIYETVAALFKHVQMALAKSFAAAAAAAAATATSPGGSGAGGGGVSATTGRPRERMLTTPGTMGVLHAAATLFRAGWPQLQATPFPRPAAADERCADGMLREIAAGLHGPHPQDRIHALLVLEAVMTEFRRHAVSHSEADPAADPGLLFARSQLASIVQAALSELMQLVPMHAGPIDPSRLVPIFQNPALAQIMRLGCVIVELALSWCADTRSAVATVAHDDQPVGRAPAGERDDDECPLSVPFPDALAALLLQHGVDMIHYFTALHVAFAALMRTSATAAHPWSTDLNSVVNYIDEILVDLAALSVASNFPTPRVAETTTTPPATAPYGAWIEALLTATTPLFASSHRLITETLQQAQQQQQQQQQQQHGALDSRRPIFSWIATQELSMLAQLFIRQCVNLTLSTAVASPTYSALALPWIETVAGLAALALSGLTADEDEEAGSGLWSASVKDFLEGFAVLADKCQVPLEFGIDFAATSNPAMPSSPEFVKKVQVLYDGLCAVAPRLVEGYIHIRLDIISQRALKNEAADGGDDSDDEENTPDDEDAYGDEMDAVGRMARLVPEASLGFILGRLHEDQTRLAQFMAADRAIFANAATELELHACQERLHWSLLIAGHAIGEDDHGEQPMLAKPLQLYAQTKPEQNALVLLPQVAMHLLDVHTQADRMLCASPLVARNLFWFFARWSRTYLLADVGTNPLQLAGPDYPPVLLKTFMDSAAAIALVHQLLAYISAAFQLWRAEEETIKAALHLVMVLSRGHLASHILTWPHFQPFTLSILDQLQHFPAALHSTLIQAVLQCIQRTGDEAMQTSYFKAVTDTMHASIDHITSDVVKHPKNAQNAEYQERVMYATDIYRGVARSAIVGNPQLIYNTCQEHFNHFNTLFERYILVSEVCQQIADLYGDIIAHQELSELSPANIAPLHASLVQMVDLLVRHHGSSRLDGASNTQERDTLLAIVASLFQTLHGLSDSHFRYINAKNLALRRALLEQHHADPGMPVAYCALSLLTLIPEPVLRTDGEIGPKVAAVMVDILQYTGEKILDPSLHEQRTTLLRTLDTLLDHASWQVQGAALRSLTQLAFALSPDQVSLVPRLGLTEPAVHLLNRVLEGLLWQHVAVELSSAYAGAVYALAPLDGAGPDGAVMPLLGLWATQRLRDVSARDALLEQMRQLLEAIATVRAAPQATATWPPLRYVNPTFKAYTSRFNQFVAVCRSLLGRAPDA</sequence>
<keyword evidence="5" id="KW-0963">Cytoplasm</keyword>
<dbReference type="GO" id="GO:0005737">
    <property type="term" value="C:cytoplasm"/>
    <property type="evidence" value="ECO:0007669"/>
    <property type="project" value="UniProtKB-SubCell"/>
</dbReference>
<keyword evidence="6" id="KW-0653">Protein transport</keyword>
<evidence type="ECO:0000313" key="9">
    <source>
        <dbReference type="EMBL" id="RKP02727.1"/>
    </source>
</evidence>
<evidence type="ECO:0000256" key="5">
    <source>
        <dbReference type="ARBA" id="ARBA00022490"/>
    </source>
</evidence>
<name>A0A4P9XBD5_9FUNG</name>
<feature type="region of interest" description="Disordered" evidence="8">
    <location>
        <begin position="1"/>
        <end position="125"/>
    </location>
</feature>
<feature type="compositionally biased region" description="Acidic residues" evidence="8">
    <location>
        <begin position="791"/>
        <end position="810"/>
    </location>
</feature>
<feature type="region of interest" description="Disordered" evidence="8">
    <location>
        <begin position="788"/>
        <end position="810"/>
    </location>
</feature>
<evidence type="ECO:0000256" key="1">
    <source>
        <dbReference type="ARBA" id="ARBA00004123"/>
    </source>
</evidence>
<keyword evidence="10" id="KW-1185">Reference proteome</keyword>
<feature type="region of interest" description="Disordered" evidence="8">
    <location>
        <begin position="292"/>
        <end position="315"/>
    </location>
</feature>
<feature type="compositionally biased region" description="Basic and acidic residues" evidence="8">
    <location>
        <begin position="29"/>
        <end position="41"/>
    </location>
</feature>
<keyword evidence="4" id="KW-0813">Transport</keyword>
<proteinExistence type="inferred from homology"/>
<dbReference type="InterPro" id="IPR044189">
    <property type="entry name" value="XPO4/7-like"/>
</dbReference>
<reference evidence="10" key="1">
    <citation type="journal article" date="2018" name="Nat. Microbiol.">
        <title>Leveraging single-cell genomics to expand the fungal tree of life.</title>
        <authorList>
            <person name="Ahrendt S.R."/>
            <person name="Quandt C.A."/>
            <person name="Ciobanu D."/>
            <person name="Clum A."/>
            <person name="Salamov A."/>
            <person name="Andreopoulos B."/>
            <person name="Cheng J.F."/>
            <person name="Woyke T."/>
            <person name="Pelin A."/>
            <person name="Henrissat B."/>
            <person name="Reynolds N.K."/>
            <person name="Benny G.L."/>
            <person name="Smith M.E."/>
            <person name="James T.Y."/>
            <person name="Grigoriev I.V."/>
        </authorList>
    </citation>
    <scope>NUCLEOTIDE SEQUENCE [LARGE SCALE GENOMIC DNA]</scope>
    <source>
        <strain evidence="10">ATCC 52028</strain>
    </source>
</reference>
<evidence type="ECO:0000256" key="6">
    <source>
        <dbReference type="ARBA" id="ARBA00022927"/>
    </source>
</evidence>
<evidence type="ECO:0000256" key="4">
    <source>
        <dbReference type="ARBA" id="ARBA00022448"/>
    </source>
</evidence>
<dbReference type="SUPFAM" id="SSF48371">
    <property type="entry name" value="ARM repeat"/>
    <property type="match status" value="1"/>
</dbReference>
<comment type="subcellular location">
    <subcellularLocation>
        <location evidence="2">Cytoplasm</location>
    </subcellularLocation>
    <subcellularLocation>
        <location evidence="1">Nucleus</location>
    </subcellularLocation>
</comment>
<gene>
    <name evidence="9" type="ORF">CXG81DRAFT_17614</name>
</gene>
<dbReference type="Proteomes" id="UP000274922">
    <property type="component" value="Unassembled WGS sequence"/>
</dbReference>
<dbReference type="InterPro" id="IPR016024">
    <property type="entry name" value="ARM-type_fold"/>
</dbReference>
<evidence type="ECO:0008006" key="11">
    <source>
        <dbReference type="Google" id="ProtNLM"/>
    </source>
</evidence>
<feature type="compositionally biased region" description="Gly residues" evidence="8">
    <location>
        <begin position="296"/>
        <end position="305"/>
    </location>
</feature>
<dbReference type="EMBL" id="ML014136">
    <property type="protein sequence ID" value="RKP02727.1"/>
    <property type="molecule type" value="Genomic_DNA"/>
</dbReference>
<comment type="similarity">
    <text evidence="3">Belongs to the exportin family.</text>
</comment>
<dbReference type="GO" id="GO:0005643">
    <property type="term" value="C:nuclear pore"/>
    <property type="evidence" value="ECO:0007669"/>
    <property type="project" value="TreeGrafter"/>
</dbReference>
<accession>A0A4P9XBD5</accession>
<protein>
    <recommendedName>
        <fullName evidence="11">Exportin-1 C-terminal domain-containing protein</fullName>
    </recommendedName>
</protein>
<dbReference type="GO" id="GO:0005049">
    <property type="term" value="F:nuclear export signal receptor activity"/>
    <property type="evidence" value="ECO:0007669"/>
    <property type="project" value="InterPro"/>
</dbReference>
<dbReference type="OrthoDB" id="5548448at2759"/>
<organism evidence="9 10">
    <name type="scientific">Caulochytrium protostelioides</name>
    <dbReference type="NCBI Taxonomy" id="1555241"/>
    <lineage>
        <taxon>Eukaryota</taxon>
        <taxon>Fungi</taxon>
        <taxon>Fungi incertae sedis</taxon>
        <taxon>Chytridiomycota</taxon>
        <taxon>Chytridiomycota incertae sedis</taxon>
        <taxon>Chytridiomycetes</taxon>
        <taxon>Caulochytriales</taxon>
        <taxon>Caulochytriaceae</taxon>
        <taxon>Caulochytrium</taxon>
    </lineage>
</organism>
<evidence type="ECO:0000256" key="8">
    <source>
        <dbReference type="SAM" id="MobiDB-lite"/>
    </source>
</evidence>
<evidence type="ECO:0000313" key="10">
    <source>
        <dbReference type="Proteomes" id="UP000274922"/>
    </source>
</evidence>
<dbReference type="STRING" id="1555241.A0A4P9XBD5"/>
<evidence type="ECO:0000256" key="7">
    <source>
        <dbReference type="ARBA" id="ARBA00023242"/>
    </source>
</evidence>
<feature type="compositionally biased region" description="Gly residues" evidence="8">
    <location>
        <begin position="51"/>
        <end position="62"/>
    </location>
</feature>
<dbReference type="PANTHER" id="PTHR12596">
    <property type="entry name" value="EXPORTIN 4,7-RELATED"/>
    <property type="match status" value="1"/>
</dbReference>
<feature type="compositionally biased region" description="Basic and acidic residues" evidence="8">
    <location>
        <begin position="65"/>
        <end position="74"/>
    </location>
</feature>
<dbReference type="GO" id="GO:0006611">
    <property type="term" value="P:protein export from nucleus"/>
    <property type="evidence" value="ECO:0007669"/>
    <property type="project" value="TreeGrafter"/>
</dbReference>
<evidence type="ECO:0000256" key="2">
    <source>
        <dbReference type="ARBA" id="ARBA00004496"/>
    </source>
</evidence>
<dbReference type="PANTHER" id="PTHR12596:SF1">
    <property type="entry name" value="EXPORTIN-4"/>
    <property type="match status" value="1"/>
</dbReference>
<keyword evidence="7" id="KW-0539">Nucleus</keyword>
<evidence type="ECO:0000256" key="3">
    <source>
        <dbReference type="ARBA" id="ARBA00009466"/>
    </source>
</evidence>